<dbReference type="PROSITE" id="PS50850">
    <property type="entry name" value="MFS"/>
    <property type="match status" value="1"/>
</dbReference>
<dbReference type="Gene3D" id="1.20.1720.10">
    <property type="entry name" value="Multidrug resistance protein D"/>
    <property type="match status" value="1"/>
</dbReference>
<dbReference type="KEGG" id="pmad:BAY61_27325"/>
<dbReference type="SUPFAM" id="SSF103473">
    <property type="entry name" value="MFS general substrate transporter"/>
    <property type="match status" value="1"/>
</dbReference>
<keyword evidence="6" id="KW-0472">Membrane</keyword>
<evidence type="ECO:0000256" key="4">
    <source>
        <dbReference type="ARBA" id="ARBA00022692"/>
    </source>
</evidence>
<dbReference type="GO" id="GO:0022857">
    <property type="term" value="F:transmembrane transporter activity"/>
    <property type="evidence" value="ECO:0007669"/>
    <property type="project" value="InterPro"/>
</dbReference>
<dbReference type="EMBL" id="FMZE01000004">
    <property type="protein sequence ID" value="SDC92498.1"/>
    <property type="molecule type" value="Genomic_DNA"/>
</dbReference>
<dbReference type="RefSeq" id="WP_091803685.1">
    <property type="nucleotide sequence ID" value="NZ_CP016353.1"/>
</dbReference>
<evidence type="ECO:0000313" key="7">
    <source>
        <dbReference type="EMBL" id="SDC92498.1"/>
    </source>
</evidence>
<dbReference type="InterPro" id="IPR011701">
    <property type="entry name" value="MFS"/>
</dbReference>
<evidence type="ECO:0000256" key="3">
    <source>
        <dbReference type="ARBA" id="ARBA00022475"/>
    </source>
</evidence>
<dbReference type="GO" id="GO:0005886">
    <property type="term" value="C:plasma membrane"/>
    <property type="evidence" value="ECO:0007669"/>
    <property type="project" value="UniProtKB-SubCell"/>
</dbReference>
<dbReference type="InterPro" id="IPR020846">
    <property type="entry name" value="MFS_dom"/>
</dbReference>
<comment type="subcellular location">
    <subcellularLocation>
        <location evidence="1">Cell membrane</location>
        <topology evidence="1">Multi-pass membrane protein</topology>
    </subcellularLocation>
</comment>
<dbReference type="PANTHER" id="PTHR42718:SF46">
    <property type="entry name" value="BLR6921 PROTEIN"/>
    <property type="match status" value="1"/>
</dbReference>
<evidence type="ECO:0000256" key="2">
    <source>
        <dbReference type="ARBA" id="ARBA00022448"/>
    </source>
</evidence>
<protein>
    <submittedName>
        <fullName evidence="7">Drug resistance transporter, EmrB/QacA subfamily</fullName>
    </submittedName>
</protein>
<accession>A0A222VVX3</accession>
<keyword evidence="5" id="KW-1133">Transmembrane helix</keyword>
<evidence type="ECO:0000256" key="1">
    <source>
        <dbReference type="ARBA" id="ARBA00004651"/>
    </source>
</evidence>
<evidence type="ECO:0000313" key="8">
    <source>
        <dbReference type="Proteomes" id="UP000199494"/>
    </source>
</evidence>
<dbReference type="PANTHER" id="PTHR42718">
    <property type="entry name" value="MAJOR FACILITATOR SUPERFAMILY MULTIDRUG TRANSPORTER MFSC"/>
    <property type="match status" value="1"/>
</dbReference>
<dbReference type="InterPro" id="IPR036259">
    <property type="entry name" value="MFS_trans_sf"/>
</dbReference>
<dbReference type="STRING" id="530584.SAMN05421630_104474"/>
<evidence type="ECO:0000256" key="6">
    <source>
        <dbReference type="ARBA" id="ARBA00023136"/>
    </source>
</evidence>
<dbReference type="OrthoDB" id="4080117at2"/>
<proteinExistence type="predicted"/>
<reference evidence="7 8" key="1">
    <citation type="submission" date="2016-10" db="EMBL/GenBank/DDBJ databases">
        <authorList>
            <person name="de Groot N.N."/>
        </authorList>
    </citation>
    <scope>NUCLEOTIDE SEQUENCE [LARGE SCALE GENOMIC DNA]</scope>
    <source>
        <strain evidence="7 8">CGMCC 4.5506</strain>
    </source>
</reference>
<keyword evidence="2" id="KW-0813">Transport</keyword>
<keyword evidence="8" id="KW-1185">Reference proteome</keyword>
<gene>
    <name evidence="7" type="ORF">SAMN05421630_104474</name>
</gene>
<keyword evidence="4" id="KW-0812">Transmembrane</keyword>
<dbReference type="Pfam" id="PF07690">
    <property type="entry name" value="MFS_1"/>
    <property type="match status" value="1"/>
</dbReference>
<keyword evidence="3" id="KW-1003">Cell membrane</keyword>
<dbReference type="Gene3D" id="1.20.1250.20">
    <property type="entry name" value="MFS general substrate transporter like domains"/>
    <property type="match status" value="1"/>
</dbReference>
<organism evidence="7 8">
    <name type="scientific">Prauserella marina</name>
    <dbReference type="NCBI Taxonomy" id="530584"/>
    <lineage>
        <taxon>Bacteria</taxon>
        <taxon>Bacillati</taxon>
        <taxon>Actinomycetota</taxon>
        <taxon>Actinomycetes</taxon>
        <taxon>Pseudonocardiales</taxon>
        <taxon>Pseudonocardiaceae</taxon>
        <taxon>Prauserella</taxon>
    </lineage>
</organism>
<name>A0A222VVX3_9PSEU</name>
<dbReference type="Proteomes" id="UP000199494">
    <property type="component" value="Unassembled WGS sequence"/>
</dbReference>
<evidence type="ECO:0000256" key="5">
    <source>
        <dbReference type="ARBA" id="ARBA00022989"/>
    </source>
</evidence>
<sequence>MSEQVQARTPSDTAGGRRWWGLVFVLTGNVTVFGAVTIMNTAVPAVQAELGMADATRGWVLTVFSLCFGALMLISGRIADALGLRRCMLAGLVGFAAASLLGGLATTSAVLLVARGVQGAAGALVAATALALLSVMFPAGTQRRKAFAILGAVMGMGTAGSFLLAGTLIETVSWRWCLLINIPLALVAAIGLRATAPPGQAPARGRIDILGAGLLTAAVAALVTGLNYASQVGWTHPLTPSLLGAALGLGTLFVLSARRSSDPLVPTPLITDRRRMIAFTAVFILGAGMFAGMWVLTTFLQGPLGYSAFSVGLAFIPFGLSATLTSFLLVRLTRADAEPARLLAAGLSLAAVALGTFLLLTPQSTYLTGVLPAMVLLGAGGTIVMVTGSNIATRDVGSLSGTASSLINATQQLGAAIGTAVLTSIALLTARGRSTDGSETAEADLAGHTAASATGAIVLAATAAALLLVGRRARGGASFGSAPVCSHQRRLAGSGEPIDRQHQ</sequence>
<dbReference type="AlphaFoldDB" id="A0A222VVX3"/>
<dbReference type="CDD" id="cd17321">
    <property type="entry name" value="MFS_MMR_MDR_like"/>
    <property type="match status" value="1"/>
</dbReference>